<protein>
    <recommendedName>
        <fullName evidence="5">YbfB/YjiJ family MFS transporter</fullName>
    </recommendedName>
</protein>
<evidence type="ECO:0000256" key="1">
    <source>
        <dbReference type="SAM" id="MobiDB-lite"/>
    </source>
</evidence>
<feature type="transmembrane region" description="Helical" evidence="2">
    <location>
        <begin position="628"/>
        <end position="649"/>
    </location>
</feature>
<dbReference type="EMBL" id="PZKC01000007">
    <property type="protein sequence ID" value="PTD96314.1"/>
    <property type="molecule type" value="Genomic_DNA"/>
</dbReference>
<dbReference type="GO" id="GO:0005886">
    <property type="term" value="C:plasma membrane"/>
    <property type="evidence" value="ECO:0007669"/>
    <property type="project" value="TreeGrafter"/>
</dbReference>
<feature type="region of interest" description="Disordered" evidence="1">
    <location>
        <begin position="1"/>
        <end position="34"/>
    </location>
</feature>
<comment type="caution">
    <text evidence="3">The sequence shown here is derived from an EMBL/GenBank/DDBJ whole genome shotgun (WGS) entry which is preliminary data.</text>
</comment>
<name>A0A2T4IEW7_9RHOO</name>
<keyword evidence="2" id="KW-0472">Membrane</keyword>
<feature type="transmembrane region" description="Helical" evidence="2">
    <location>
        <begin position="338"/>
        <end position="355"/>
    </location>
</feature>
<reference evidence="3 4" key="2">
    <citation type="submission" date="2018-04" db="EMBL/GenBank/DDBJ databases">
        <title>Thauera lacus sp. nov., isolated from an saline lake in Inner Mongolia, China.</title>
        <authorList>
            <person name="Liang Q.-Y."/>
        </authorList>
    </citation>
    <scope>NUCLEOTIDE SEQUENCE [LARGE SCALE GENOMIC DNA]</scope>
    <source>
        <strain evidence="3 4">D20</strain>
    </source>
</reference>
<feature type="transmembrane region" description="Helical" evidence="2">
    <location>
        <begin position="295"/>
        <end position="318"/>
    </location>
</feature>
<evidence type="ECO:0000313" key="3">
    <source>
        <dbReference type="EMBL" id="PTD96314.1"/>
    </source>
</evidence>
<feature type="transmembrane region" description="Helical" evidence="2">
    <location>
        <begin position="512"/>
        <end position="531"/>
    </location>
</feature>
<evidence type="ECO:0008006" key="5">
    <source>
        <dbReference type="Google" id="ProtNLM"/>
    </source>
</evidence>
<dbReference type="InterPro" id="IPR010645">
    <property type="entry name" value="MFS_4"/>
</dbReference>
<keyword evidence="2" id="KW-1133">Transmembrane helix</keyword>
<dbReference type="Proteomes" id="UP000241193">
    <property type="component" value="Unassembled WGS sequence"/>
</dbReference>
<dbReference type="InterPro" id="IPR036259">
    <property type="entry name" value="MFS_trans_sf"/>
</dbReference>
<dbReference type="PANTHER" id="PTHR23537">
    <property type="match status" value="1"/>
</dbReference>
<feature type="transmembrane region" description="Helical" evidence="2">
    <location>
        <begin position="661"/>
        <end position="678"/>
    </location>
</feature>
<accession>A0A2T4IEW7</accession>
<proteinExistence type="predicted"/>
<gene>
    <name evidence="3" type="ORF">C8261_10385</name>
</gene>
<feature type="transmembrane region" description="Helical" evidence="2">
    <location>
        <begin position="573"/>
        <end position="590"/>
    </location>
</feature>
<feature type="transmembrane region" description="Helical" evidence="2">
    <location>
        <begin position="452"/>
        <end position="473"/>
    </location>
</feature>
<feature type="transmembrane region" description="Helical" evidence="2">
    <location>
        <begin position="596"/>
        <end position="616"/>
    </location>
</feature>
<evidence type="ECO:0000313" key="4">
    <source>
        <dbReference type="Proteomes" id="UP000241193"/>
    </source>
</evidence>
<evidence type="ECO:0000256" key="2">
    <source>
        <dbReference type="SAM" id="Phobius"/>
    </source>
</evidence>
<keyword evidence="4" id="KW-1185">Reference proteome</keyword>
<organism evidence="3 4">
    <name type="scientific">Pseudothauera lacus</name>
    <dbReference type="NCBI Taxonomy" id="2136175"/>
    <lineage>
        <taxon>Bacteria</taxon>
        <taxon>Pseudomonadati</taxon>
        <taxon>Pseudomonadota</taxon>
        <taxon>Betaproteobacteria</taxon>
        <taxon>Rhodocyclales</taxon>
        <taxon>Zoogloeaceae</taxon>
        <taxon>Pseudothauera</taxon>
    </lineage>
</organism>
<feature type="transmembrane region" description="Helical" evidence="2">
    <location>
        <begin position="423"/>
        <end position="446"/>
    </location>
</feature>
<reference evidence="3 4" key="1">
    <citation type="submission" date="2018-03" db="EMBL/GenBank/DDBJ databases">
        <authorList>
            <person name="Keele B.F."/>
        </authorList>
    </citation>
    <scope>NUCLEOTIDE SEQUENCE [LARGE SCALE GENOMIC DNA]</scope>
    <source>
        <strain evidence="3 4">D20</strain>
    </source>
</reference>
<dbReference type="PANTHER" id="PTHR23537:SF1">
    <property type="entry name" value="SUGAR TRANSPORTER"/>
    <property type="match status" value="1"/>
</dbReference>
<keyword evidence="2" id="KW-0812">Transmembrane</keyword>
<feature type="transmembrane region" description="Helical" evidence="2">
    <location>
        <begin position="390"/>
        <end position="411"/>
    </location>
</feature>
<feature type="transmembrane region" description="Helical" evidence="2">
    <location>
        <begin position="367"/>
        <end position="384"/>
    </location>
</feature>
<feature type="region of interest" description="Disordered" evidence="1">
    <location>
        <begin position="58"/>
        <end position="77"/>
    </location>
</feature>
<dbReference type="AlphaFoldDB" id="A0A2T4IEW7"/>
<sequence length="692" mass="71738">MHAHRLGCAQAEQHRARHDGHPGTGCDAGDDGRIGRELQHSVGQHAALAQPFLQPAPVGAAVGEGDQGGAPEVGRTTHHTDVVPADQHQLLLEHRLRRQAGRVERFGDESRLDVMARQTADQRAGGTGNQLDAHRRVRLVVARQHARQAAAGGAFQRTETEGAEQATGAQGRLGLVGQPQHALRVGGQQASLLGGYQPAAAAHEESDAEARFELLDARGDIGRHAMQDMRRARHPAMRDHRMDDLQIVEINISHIENKRSELFTGRKNTSPLQCGMDSTTPQPDLPAVPAATERAAWWIALGGLAALAVAMGIGRFAFTPQLPLMQADAGISLATGGWLAGANYLGYLLGALLAGRRGAAPQRLLRIGLWAVVASTAAMALPGATPVWLAARFAAGVASAWVLVGTAALALPRLAELGRAGLGGVVFTGVGAGIALAGLLCHAVALADAGSASGWAWLAALALGGTLLAGLAARAGAAAMHGADRTASAPTDAAAASQPPVHRVAPREARRLVLCYGLFGLGYILPATYLPAQARMLLADPALFGWIWPLFGLAAMLSTLAAGLLARWPRRRSWAVAQVLMAIGVILPAVQPGLPALGLAALCVGGTFMLVTLFGLQEARACGGHDARRLMAAMTAAFATGQLAGPLIANAIQALGLGLEAALWLGAAGLLASSSLLLHGSPDPQPQMEIRS</sequence>
<dbReference type="SUPFAM" id="SSF103473">
    <property type="entry name" value="MFS general substrate transporter"/>
    <property type="match status" value="1"/>
</dbReference>
<feature type="transmembrane region" description="Helical" evidence="2">
    <location>
        <begin position="543"/>
        <end position="566"/>
    </location>
</feature>
<dbReference type="Pfam" id="PF06779">
    <property type="entry name" value="MFS_4"/>
    <property type="match status" value="1"/>
</dbReference>
<dbReference type="Gene3D" id="1.20.1250.20">
    <property type="entry name" value="MFS general substrate transporter like domains"/>
    <property type="match status" value="2"/>
</dbReference>